<evidence type="ECO:0000313" key="2">
    <source>
        <dbReference type="Proteomes" id="UP000688137"/>
    </source>
</evidence>
<reference evidence="1" key="1">
    <citation type="submission" date="2021-01" db="EMBL/GenBank/DDBJ databases">
        <authorList>
            <consortium name="Genoscope - CEA"/>
            <person name="William W."/>
        </authorList>
    </citation>
    <scope>NUCLEOTIDE SEQUENCE</scope>
</reference>
<gene>
    <name evidence="1" type="ORF">PPRIM_AZ9-3.1.T1290021</name>
</gene>
<comment type="caution">
    <text evidence="1">The sequence shown here is derived from an EMBL/GenBank/DDBJ whole genome shotgun (WGS) entry which is preliminary data.</text>
</comment>
<dbReference type="EMBL" id="CAJJDM010000132">
    <property type="protein sequence ID" value="CAD8105972.1"/>
    <property type="molecule type" value="Genomic_DNA"/>
</dbReference>
<accession>A0A8S1PSI1</accession>
<dbReference type="Proteomes" id="UP000688137">
    <property type="component" value="Unassembled WGS sequence"/>
</dbReference>
<evidence type="ECO:0000313" key="1">
    <source>
        <dbReference type="EMBL" id="CAD8105972.1"/>
    </source>
</evidence>
<sequence length="70" mass="8821">MKRIILIHLNCLYKRFQFQKLIMQNIHKAILENWDLTHFDNFEIFRRELLIYNKLIFCLFFQGYNCQIHK</sequence>
<keyword evidence="2" id="KW-1185">Reference proteome</keyword>
<name>A0A8S1PSI1_PARPR</name>
<proteinExistence type="predicted"/>
<dbReference type="AlphaFoldDB" id="A0A8S1PSI1"/>
<protein>
    <submittedName>
        <fullName evidence="1">Uncharacterized protein</fullName>
    </submittedName>
</protein>
<organism evidence="1 2">
    <name type="scientific">Paramecium primaurelia</name>
    <dbReference type="NCBI Taxonomy" id="5886"/>
    <lineage>
        <taxon>Eukaryota</taxon>
        <taxon>Sar</taxon>
        <taxon>Alveolata</taxon>
        <taxon>Ciliophora</taxon>
        <taxon>Intramacronucleata</taxon>
        <taxon>Oligohymenophorea</taxon>
        <taxon>Peniculida</taxon>
        <taxon>Parameciidae</taxon>
        <taxon>Paramecium</taxon>
    </lineage>
</organism>